<evidence type="ECO:0000313" key="1">
    <source>
        <dbReference type="EMBL" id="AFZ20392.1"/>
    </source>
</evidence>
<dbReference type="OrthoDB" id="583229at2"/>
<proteinExistence type="predicted"/>
<keyword evidence="2" id="KW-1185">Reference proteome</keyword>
<protein>
    <submittedName>
        <fullName evidence="1">Uncharacterized protein</fullName>
    </submittedName>
</protein>
<evidence type="ECO:0000313" key="2">
    <source>
        <dbReference type="Proteomes" id="UP000010471"/>
    </source>
</evidence>
<accession>K9WLH6</accession>
<organism evidence="1 2">
    <name type="scientific">Allocoleopsis franciscana PCC 7113</name>
    <dbReference type="NCBI Taxonomy" id="1173027"/>
    <lineage>
        <taxon>Bacteria</taxon>
        <taxon>Bacillati</taxon>
        <taxon>Cyanobacteriota</taxon>
        <taxon>Cyanophyceae</taxon>
        <taxon>Coleofasciculales</taxon>
        <taxon>Coleofasciculaceae</taxon>
        <taxon>Allocoleopsis</taxon>
        <taxon>Allocoleopsis franciscana</taxon>
    </lineage>
</organism>
<sequence length="144" mass="15269">MKGSHVQVAPINCNLSNLIVFTTVSNGEHPETILHQHESFSLRVTVEFGGSGAIALMPLSLCIKVSFYAEPCGLGSKIELGDTSIDTSARTFTYTPTLTIATPTAVGLVAEEIYQVTAVLRVGALNSPALIMGFIDGLIIQIYA</sequence>
<dbReference type="Proteomes" id="UP000010471">
    <property type="component" value="Chromosome"/>
</dbReference>
<dbReference type="KEGG" id="mic:Mic7113_4719"/>
<gene>
    <name evidence="1" type="ORF">Mic7113_4719</name>
</gene>
<dbReference type="AlphaFoldDB" id="K9WLH6"/>
<reference evidence="1 2" key="1">
    <citation type="submission" date="2012-06" db="EMBL/GenBank/DDBJ databases">
        <title>Finished chromosome of genome of Microcoleus sp. PCC 7113.</title>
        <authorList>
            <consortium name="US DOE Joint Genome Institute"/>
            <person name="Gugger M."/>
            <person name="Coursin T."/>
            <person name="Rippka R."/>
            <person name="Tandeau De Marsac N."/>
            <person name="Huntemann M."/>
            <person name="Wei C.-L."/>
            <person name="Han J."/>
            <person name="Detter J.C."/>
            <person name="Han C."/>
            <person name="Tapia R."/>
            <person name="Chen A."/>
            <person name="Kyrpides N."/>
            <person name="Mavromatis K."/>
            <person name="Markowitz V."/>
            <person name="Szeto E."/>
            <person name="Ivanova N."/>
            <person name="Pagani I."/>
            <person name="Pati A."/>
            <person name="Goodwin L."/>
            <person name="Nordberg H.P."/>
            <person name="Cantor M.N."/>
            <person name="Hua S.X."/>
            <person name="Woyke T."/>
            <person name="Kerfeld C.A."/>
        </authorList>
    </citation>
    <scope>NUCLEOTIDE SEQUENCE [LARGE SCALE GENOMIC DNA]</scope>
    <source>
        <strain evidence="1 2">PCC 7113</strain>
    </source>
</reference>
<dbReference type="RefSeq" id="WP_015184527.1">
    <property type="nucleotide sequence ID" value="NC_019738.1"/>
</dbReference>
<dbReference type="HOGENOM" id="CLU_1794298_0_0_3"/>
<name>K9WLH6_9CYAN</name>
<dbReference type="EMBL" id="CP003630">
    <property type="protein sequence ID" value="AFZ20392.1"/>
    <property type="molecule type" value="Genomic_DNA"/>
</dbReference>
<dbReference type="eggNOG" id="ENOG50332QN">
    <property type="taxonomic scope" value="Bacteria"/>
</dbReference>